<name>A0A2T0X8Z0_9RHOB</name>
<organism evidence="2 3">
    <name type="scientific">Hasllibacter halocynthiae</name>
    <dbReference type="NCBI Taxonomy" id="595589"/>
    <lineage>
        <taxon>Bacteria</taxon>
        <taxon>Pseudomonadati</taxon>
        <taxon>Pseudomonadota</taxon>
        <taxon>Alphaproteobacteria</taxon>
        <taxon>Rhodobacterales</taxon>
        <taxon>Roseobacteraceae</taxon>
        <taxon>Hasllibacter</taxon>
    </lineage>
</organism>
<feature type="transmembrane region" description="Helical" evidence="1">
    <location>
        <begin position="6"/>
        <end position="24"/>
    </location>
</feature>
<feature type="transmembrane region" description="Helical" evidence="1">
    <location>
        <begin position="170"/>
        <end position="188"/>
    </location>
</feature>
<proteinExistence type="predicted"/>
<keyword evidence="3" id="KW-1185">Reference proteome</keyword>
<protein>
    <recommendedName>
        <fullName evidence="4">ZIP Zinc transporter</fullName>
    </recommendedName>
</protein>
<comment type="caution">
    <text evidence="2">The sequence shown here is derived from an EMBL/GenBank/DDBJ whole genome shotgun (WGS) entry which is preliminary data.</text>
</comment>
<evidence type="ECO:0000256" key="1">
    <source>
        <dbReference type="SAM" id="Phobius"/>
    </source>
</evidence>
<dbReference type="EMBL" id="PVTT01000001">
    <property type="protein sequence ID" value="PRY95389.1"/>
    <property type="molecule type" value="Genomic_DNA"/>
</dbReference>
<keyword evidence="1" id="KW-0812">Transmembrane</keyword>
<evidence type="ECO:0000313" key="2">
    <source>
        <dbReference type="EMBL" id="PRY95389.1"/>
    </source>
</evidence>
<keyword evidence="1" id="KW-0472">Membrane</keyword>
<evidence type="ECO:0000313" key="3">
    <source>
        <dbReference type="Proteomes" id="UP000238801"/>
    </source>
</evidence>
<feature type="transmembrane region" description="Helical" evidence="1">
    <location>
        <begin position="71"/>
        <end position="91"/>
    </location>
</feature>
<evidence type="ECO:0008006" key="4">
    <source>
        <dbReference type="Google" id="ProtNLM"/>
    </source>
</evidence>
<feature type="transmembrane region" description="Helical" evidence="1">
    <location>
        <begin position="224"/>
        <end position="240"/>
    </location>
</feature>
<sequence>MIATTLAAAFAFAAIHVFIGKLRFLDGTPRSRWLSAAGGVAVAYVFVHLLPELAEHSDTLMHLVAGGGPGGHGPAVGWAVALAGLAAFYGLERMVRLHGAEDEHGHMPPGAFWLHLSSFALYNVLIGYLLLHREEPGWAPLLAYVAAMGVHFVTNDFGLRKDYSHRYDTAGRWVLAGAVLLGWVLGVAVDLPEWGIAVLFAFLGGGVVLNVLKEELPEERKSAFGPFLLGAALYGAAMLFL</sequence>
<dbReference type="RefSeq" id="WP_106159772.1">
    <property type="nucleotide sequence ID" value="NZ_PVTT01000001.1"/>
</dbReference>
<feature type="transmembrane region" description="Helical" evidence="1">
    <location>
        <begin position="194"/>
        <end position="212"/>
    </location>
</feature>
<feature type="transmembrane region" description="Helical" evidence="1">
    <location>
        <begin position="112"/>
        <end position="131"/>
    </location>
</feature>
<dbReference type="Proteomes" id="UP000238801">
    <property type="component" value="Unassembled WGS sequence"/>
</dbReference>
<keyword evidence="1" id="KW-1133">Transmembrane helix</keyword>
<feature type="transmembrane region" description="Helical" evidence="1">
    <location>
        <begin position="33"/>
        <end position="51"/>
    </location>
</feature>
<dbReference type="AlphaFoldDB" id="A0A2T0X8Z0"/>
<accession>A0A2T0X8Z0</accession>
<gene>
    <name evidence="2" type="ORF">BCF33_1007</name>
</gene>
<reference evidence="2 3" key="1">
    <citation type="submission" date="2018-03" db="EMBL/GenBank/DDBJ databases">
        <title>Genomic Encyclopedia of Archaeal and Bacterial Type Strains, Phase II (KMG-II): from individual species to whole genera.</title>
        <authorList>
            <person name="Goeker M."/>
        </authorList>
    </citation>
    <scope>NUCLEOTIDE SEQUENCE [LARGE SCALE GENOMIC DNA]</scope>
    <source>
        <strain evidence="2 3">DSM 29318</strain>
    </source>
</reference>
<dbReference type="OrthoDB" id="21325at2"/>
<feature type="transmembrane region" description="Helical" evidence="1">
    <location>
        <begin position="137"/>
        <end position="158"/>
    </location>
</feature>